<keyword evidence="4" id="KW-0963">Cytoplasm</keyword>
<name>A0A915IQH3_ROMCU</name>
<keyword evidence="8" id="KW-1185">Reference proteome</keyword>
<dbReference type="GO" id="GO:0004719">
    <property type="term" value="F:protein-L-isoaspartate (D-aspartate) O-methyltransferase activity"/>
    <property type="evidence" value="ECO:0007669"/>
    <property type="project" value="UniProtKB-EC"/>
</dbReference>
<proteinExistence type="inferred from homology"/>
<dbReference type="WBParaSite" id="nRc.2.0.1.t16056-RA">
    <property type="protein sequence ID" value="nRc.2.0.1.t16056-RA"/>
    <property type="gene ID" value="nRc.2.0.1.g16056"/>
</dbReference>
<dbReference type="InterPro" id="IPR029063">
    <property type="entry name" value="SAM-dependent_MTases_sf"/>
</dbReference>
<keyword evidence="5" id="KW-0489">Methyltransferase</keyword>
<protein>
    <recommendedName>
        <fullName evidence="3">protein-L-isoaspartate(D-aspartate) O-methyltransferase</fullName>
        <ecNumber evidence="3">2.1.1.77</ecNumber>
    </recommendedName>
</protein>
<evidence type="ECO:0000256" key="1">
    <source>
        <dbReference type="ARBA" id="ARBA00004496"/>
    </source>
</evidence>
<organism evidence="8 9">
    <name type="scientific">Romanomermis culicivorax</name>
    <name type="common">Nematode worm</name>
    <dbReference type="NCBI Taxonomy" id="13658"/>
    <lineage>
        <taxon>Eukaryota</taxon>
        <taxon>Metazoa</taxon>
        <taxon>Ecdysozoa</taxon>
        <taxon>Nematoda</taxon>
        <taxon>Enoplea</taxon>
        <taxon>Dorylaimia</taxon>
        <taxon>Mermithida</taxon>
        <taxon>Mermithoidea</taxon>
        <taxon>Mermithidae</taxon>
        <taxon>Romanomermis</taxon>
    </lineage>
</organism>
<dbReference type="OMA" id="WAREMMA"/>
<sequence length="145" mass="15325">MTAVDRANYCPHNPYHDNPQSIGYGATISAPHMHGYALELLKDHLTGGKKALDVGSGSGYLTACMAIMLGKTGKAIGIDHIEELVNFSITNVQNGNPDLLKDGRCKLITGDGRLGCPEEAPFDAIHVGAAAETLPRAVSRGLRSN</sequence>
<evidence type="ECO:0000256" key="3">
    <source>
        <dbReference type="ARBA" id="ARBA00011890"/>
    </source>
</evidence>
<accession>A0A915IQH3</accession>
<dbReference type="Gene3D" id="3.40.50.150">
    <property type="entry name" value="Vaccinia Virus protein VP39"/>
    <property type="match status" value="1"/>
</dbReference>
<evidence type="ECO:0000313" key="9">
    <source>
        <dbReference type="WBParaSite" id="nRc.2.0.1.t16056-RA"/>
    </source>
</evidence>
<evidence type="ECO:0000256" key="6">
    <source>
        <dbReference type="ARBA" id="ARBA00022679"/>
    </source>
</evidence>
<dbReference type="Proteomes" id="UP000887565">
    <property type="component" value="Unplaced"/>
</dbReference>
<reference evidence="9" key="1">
    <citation type="submission" date="2022-11" db="UniProtKB">
        <authorList>
            <consortium name="WormBaseParasite"/>
        </authorList>
    </citation>
    <scope>IDENTIFICATION</scope>
</reference>
<evidence type="ECO:0000256" key="5">
    <source>
        <dbReference type="ARBA" id="ARBA00022603"/>
    </source>
</evidence>
<evidence type="ECO:0000313" key="8">
    <source>
        <dbReference type="Proteomes" id="UP000887565"/>
    </source>
</evidence>
<evidence type="ECO:0000256" key="4">
    <source>
        <dbReference type="ARBA" id="ARBA00022490"/>
    </source>
</evidence>
<dbReference type="EC" id="2.1.1.77" evidence="3"/>
<dbReference type="InterPro" id="IPR000682">
    <property type="entry name" value="PCMT"/>
</dbReference>
<dbReference type="Pfam" id="PF01135">
    <property type="entry name" value="PCMT"/>
    <property type="match status" value="1"/>
</dbReference>
<dbReference type="SUPFAM" id="SSF53335">
    <property type="entry name" value="S-adenosyl-L-methionine-dependent methyltransferases"/>
    <property type="match status" value="1"/>
</dbReference>
<keyword evidence="7" id="KW-0949">S-adenosyl-L-methionine</keyword>
<dbReference type="CDD" id="cd02440">
    <property type="entry name" value="AdoMet_MTases"/>
    <property type="match status" value="1"/>
</dbReference>
<evidence type="ECO:0000256" key="2">
    <source>
        <dbReference type="ARBA" id="ARBA00005369"/>
    </source>
</evidence>
<dbReference type="PANTHER" id="PTHR11579">
    <property type="entry name" value="PROTEIN-L-ISOASPARTATE O-METHYLTRANSFERASE"/>
    <property type="match status" value="1"/>
</dbReference>
<dbReference type="AlphaFoldDB" id="A0A915IQH3"/>
<keyword evidence="6" id="KW-0808">Transferase</keyword>
<evidence type="ECO:0000256" key="7">
    <source>
        <dbReference type="ARBA" id="ARBA00022691"/>
    </source>
</evidence>
<comment type="similarity">
    <text evidence="2">Belongs to the methyltransferase superfamily. L-isoaspartyl/D-aspartyl protein methyltransferase family.</text>
</comment>
<dbReference type="GO" id="GO:0032259">
    <property type="term" value="P:methylation"/>
    <property type="evidence" value="ECO:0007669"/>
    <property type="project" value="UniProtKB-KW"/>
</dbReference>
<dbReference type="PANTHER" id="PTHR11579:SF0">
    <property type="entry name" value="PROTEIN-L-ISOASPARTATE(D-ASPARTATE) O-METHYLTRANSFERASE"/>
    <property type="match status" value="1"/>
</dbReference>
<dbReference type="GO" id="GO:0005737">
    <property type="term" value="C:cytoplasm"/>
    <property type="evidence" value="ECO:0007669"/>
    <property type="project" value="UniProtKB-SubCell"/>
</dbReference>
<comment type="subcellular location">
    <subcellularLocation>
        <location evidence="1">Cytoplasm</location>
    </subcellularLocation>
</comment>